<keyword evidence="8" id="KW-0482">Metalloprotease</keyword>
<accession>A0A850HHP0</accession>
<dbReference type="Proteomes" id="UP000528555">
    <property type="component" value="Unassembled WGS sequence"/>
</dbReference>
<reference evidence="11" key="2">
    <citation type="submission" date="2020-02" db="EMBL/GenBank/DDBJ databases">
        <authorList>
            <person name="Littmann E."/>
            <person name="Sorbara M."/>
        </authorList>
    </citation>
    <scope>NUCLEOTIDE SEQUENCE</scope>
    <source>
        <strain evidence="11">MSK.17.11</strain>
        <strain evidence="10">MSK.17.38</strain>
    </source>
</reference>
<gene>
    <name evidence="11" type="primary">pepV</name>
    <name evidence="11" type="ORF">G5A66_04905</name>
    <name evidence="10" type="ORF">G5A75_03295</name>
</gene>
<dbReference type="OrthoDB" id="9761532at2"/>
<keyword evidence="12" id="KW-1185">Reference proteome</keyword>
<dbReference type="EMBL" id="JAAITX010000002">
    <property type="protein sequence ID" value="NVH58000.1"/>
    <property type="molecule type" value="Genomic_DNA"/>
</dbReference>
<dbReference type="InterPro" id="IPR010964">
    <property type="entry name" value="M20A_pepV-rel"/>
</dbReference>
<keyword evidence="3" id="KW-0645">Protease</keyword>
<dbReference type="Gene3D" id="3.30.70.360">
    <property type="match status" value="2"/>
</dbReference>
<dbReference type="InterPro" id="IPR002933">
    <property type="entry name" value="Peptidase_M20"/>
</dbReference>
<dbReference type="PANTHER" id="PTHR43808:SF31">
    <property type="entry name" value="N-ACETYL-L-CITRULLINE DEACETYLASE"/>
    <property type="match status" value="1"/>
</dbReference>
<keyword evidence="4" id="KW-0479">Metal-binding</keyword>
<evidence type="ECO:0000313" key="10">
    <source>
        <dbReference type="EMBL" id="NSK13913.1"/>
    </source>
</evidence>
<keyword evidence="6" id="KW-0862">Zinc</keyword>
<evidence type="ECO:0000259" key="9">
    <source>
        <dbReference type="Pfam" id="PF07687"/>
    </source>
</evidence>
<dbReference type="Pfam" id="PF07687">
    <property type="entry name" value="M20_dimer"/>
    <property type="match status" value="1"/>
</dbReference>
<name>A0A850HHP0_9FIRM</name>
<dbReference type="GO" id="GO:0008270">
    <property type="term" value="F:zinc ion binding"/>
    <property type="evidence" value="ECO:0007669"/>
    <property type="project" value="InterPro"/>
</dbReference>
<evidence type="ECO:0000256" key="5">
    <source>
        <dbReference type="ARBA" id="ARBA00022801"/>
    </source>
</evidence>
<reference evidence="12 13" key="1">
    <citation type="journal article" date="2020" name="Cell Host Microbe">
        <title>Functional and Genomic Variation between Human-Derived Isolates of Lachnospiraceae Reveals Inter- and Intra-Species Diversity.</title>
        <authorList>
            <person name="Sorbara M.T."/>
            <person name="Littmann E.R."/>
            <person name="Fontana E."/>
            <person name="Moody T.U."/>
            <person name="Kohout C.E."/>
            <person name="Gjonbalaj M."/>
            <person name="Eaton V."/>
            <person name="Seok R."/>
            <person name="Leiner I.M."/>
            <person name="Pamer E.G."/>
        </authorList>
    </citation>
    <scope>NUCLEOTIDE SEQUENCE [LARGE SCALE GENOMIC DNA]</scope>
    <source>
        <strain evidence="11 12">MSK.17.11</strain>
        <strain evidence="10 13">MSK.17.38</strain>
    </source>
</reference>
<dbReference type="PANTHER" id="PTHR43808">
    <property type="entry name" value="ACETYLORNITHINE DEACETYLASE"/>
    <property type="match status" value="1"/>
</dbReference>
<dbReference type="GO" id="GO:0008237">
    <property type="term" value="F:metallopeptidase activity"/>
    <property type="evidence" value="ECO:0007669"/>
    <property type="project" value="UniProtKB-KW"/>
</dbReference>
<organism evidence="11 12">
    <name type="scientific">Dorea phocaeensis</name>
    <dbReference type="NCBI Taxonomy" id="2040291"/>
    <lineage>
        <taxon>Bacteria</taxon>
        <taxon>Bacillati</taxon>
        <taxon>Bacillota</taxon>
        <taxon>Clostridia</taxon>
        <taxon>Lachnospirales</taxon>
        <taxon>Lachnospiraceae</taxon>
        <taxon>Dorea</taxon>
    </lineage>
</organism>
<evidence type="ECO:0000313" key="13">
    <source>
        <dbReference type="Proteomes" id="UP000701680"/>
    </source>
</evidence>
<dbReference type="InterPro" id="IPR036264">
    <property type="entry name" value="Bact_exopeptidase_dim_dom"/>
</dbReference>
<dbReference type="GO" id="GO:0006526">
    <property type="term" value="P:L-arginine biosynthetic process"/>
    <property type="evidence" value="ECO:0007669"/>
    <property type="project" value="TreeGrafter"/>
</dbReference>
<dbReference type="GO" id="GO:0016805">
    <property type="term" value="F:dipeptidase activity"/>
    <property type="evidence" value="ECO:0007669"/>
    <property type="project" value="UniProtKB-KW"/>
</dbReference>
<comment type="cofactor">
    <cofactor evidence="1">
        <name>Zn(2+)</name>
        <dbReference type="ChEBI" id="CHEBI:29105"/>
    </cofactor>
</comment>
<dbReference type="InterPro" id="IPR001261">
    <property type="entry name" value="ArgE/DapE_CS"/>
</dbReference>
<dbReference type="Proteomes" id="UP000701680">
    <property type="component" value="Unassembled WGS sequence"/>
</dbReference>
<comment type="caution">
    <text evidence="11">The sequence shown here is derived from an EMBL/GenBank/DDBJ whole genome shotgun (WGS) entry which is preliminary data.</text>
</comment>
<dbReference type="AlphaFoldDB" id="A0A850HHP0"/>
<dbReference type="GO" id="GO:0008777">
    <property type="term" value="F:acetylornithine deacetylase activity"/>
    <property type="evidence" value="ECO:0007669"/>
    <property type="project" value="TreeGrafter"/>
</dbReference>
<dbReference type="InterPro" id="IPR011650">
    <property type="entry name" value="Peptidase_M20_dimer"/>
</dbReference>
<feature type="domain" description="Peptidase M20 dimerisation" evidence="9">
    <location>
        <begin position="247"/>
        <end position="356"/>
    </location>
</feature>
<evidence type="ECO:0000256" key="7">
    <source>
        <dbReference type="ARBA" id="ARBA00022997"/>
    </source>
</evidence>
<sequence length="454" mass="49965">MSYEKLNEKILEMKDEMFDTIRENVAICSVKGEPEEDAPYGREVKRALDHLLSVGEKMGFKTGNVDNRVGWIEYGEGEEMVGVLGHVDVVPLGEGWNYDPLGCEIHDGKMYGRGVQDDKGPTIGAVYALKAIRDLGLPVDRRIRVLFGCDEENGSSCVEHYIKVGEELPTIGFTPDAQFPAIFCEKGQTFWDVTKKVENPSGIKVLSIEGGMAKNVVTPKCTLVAEGELKVEEKDYITVEKKDGKIIVTCEGISAHGSTPEQGANAAIRLFDALKENDFGGDLQTMINFLMEKIGYETNGEKLGIASTDEETGSTTVNLGMISCDEEKLSFTLDIRYPNSTTEEHVVKNVKENVEAYGLVPEVETHSLLYVPTESELVQKLMKVYQEQTGDVEAEPIAIGGGTYAKSFDNMVAYGPIFPGEEEVIHAPNEFANMDNLVRSIQISAAAMYELAQK</sequence>
<dbReference type="RefSeq" id="WP_101694099.1">
    <property type="nucleotide sequence ID" value="NZ_JAAITX010000002.1"/>
</dbReference>
<evidence type="ECO:0000256" key="8">
    <source>
        <dbReference type="ARBA" id="ARBA00023049"/>
    </source>
</evidence>
<evidence type="ECO:0000256" key="2">
    <source>
        <dbReference type="ARBA" id="ARBA00006247"/>
    </source>
</evidence>
<dbReference type="CDD" id="cd03888">
    <property type="entry name" value="M20_PepV"/>
    <property type="match status" value="1"/>
</dbReference>
<dbReference type="Gene3D" id="3.40.630.10">
    <property type="entry name" value="Zn peptidases"/>
    <property type="match status" value="1"/>
</dbReference>
<evidence type="ECO:0000256" key="1">
    <source>
        <dbReference type="ARBA" id="ARBA00001947"/>
    </source>
</evidence>
<dbReference type="SUPFAM" id="SSF53187">
    <property type="entry name" value="Zn-dependent exopeptidases"/>
    <property type="match status" value="1"/>
</dbReference>
<keyword evidence="7" id="KW-0224">Dipeptidase</keyword>
<evidence type="ECO:0000256" key="3">
    <source>
        <dbReference type="ARBA" id="ARBA00022670"/>
    </source>
</evidence>
<dbReference type="InterPro" id="IPR050072">
    <property type="entry name" value="Peptidase_M20A"/>
</dbReference>
<dbReference type="PROSITE" id="PS00758">
    <property type="entry name" value="ARGE_DAPE_CPG2_1"/>
    <property type="match status" value="1"/>
</dbReference>
<comment type="similarity">
    <text evidence="2">Belongs to the peptidase M20A family.</text>
</comment>
<dbReference type="SUPFAM" id="SSF55031">
    <property type="entry name" value="Bacterial exopeptidase dimerisation domain"/>
    <property type="match status" value="1"/>
</dbReference>
<evidence type="ECO:0000313" key="12">
    <source>
        <dbReference type="Proteomes" id="UP000528555"/>
    </source>
</evidence>
<dbReference type="GO" id="GO:0006508">
    <property type="term" value="P:proteolysis"/>
    <property type="evidence" value="ECO:0007669"/>
    <property type="project" value="UniProtKB-KW"/>
</dbReference>
<dbReference type="Pfam" id="PF01546">
    <property type="entry name" value="Peptidase_M20"/>
    <property type="match status" value="1"/>
</dbReference>
<evidence type="ECO:0000313" key="11">
    <source>
        <dbReference type="EMBL" id="NVH58000.1"/>
    </source>
</evidence>
<evidence type="ECO:0000256" key="4">
    <source>
        <dbReference type="ARBA" id="ARBA00022723"/>
    </source>
</evidence>
<dbReference type="NCBIfam" id="NF005591">
    <property type="entry name" value="PRK07318.1"/>
    <property type="match status" value="1"/>
</dbReference>
<keyword evidence="5" id="KW-0378">Hydrolase</keyword>
<dbReference type="NCBIfam" id="TIGR01887">
    <property type="entry name" value="dipeptidaselike"/>
    <property type="match status" value="1"/>
</dbReference>
<dbReference type="EMBL" id="JAAIUO010000002">
    <property type="protein sequence ID" value="NSK13913.1"/>
    <property type="molecule type" value="Genomic_DNA"/>
</dbReference>
<proteinExistence type="inferred from homology"/>
<protein>
    <submittedName>
        <fullName evidence="11">Dipeptidase PepV</fullName>
    </submittedName>
</protein>
<evidence type="ECO:0000256" key="6">
    <source>
        <dbReference type="ARBA" id="ARBA00022833"/>
    </source>
</evidence>